<dbReference type="PANTHER" id="PTHR12403">
    <property type="entry name" value="TRAFFICKING PROTEIN PARTICLE COMPLEX SUBUNIT 2"/>
    <property type="match status" value="1"/>
</dbReference>
<proteinExistence type="predicted"/>
<dbReference type="InterPro" id="IPR006722">
    <property type="entry name" value="Sedlin"/>
</dbReference>
<reference evidence="1 2" key="1">
    <citation type="journal article" date="2018" name="Genome Biol. Evol.">
        <title>Multiple Roots of Fruiting Body Formation in Amoebozoa.</title>
        <authorList>
            <person name="Hillmann F."/>
            <person name="Forbes G."/>
            <person name="Novohradska S."/>
            <person name="Ferling I."/>
            <person name="Riege K."/>
            <person name="Groth M."/>
            <person name="Westermann M."/>
            <person name="Marz M."/>
            <person name="Spaller T."/>
            <person name="Winckler T."/>
            <person name="Schaap P."/>
            <person name="Glockner G."/>
        </authorList>
    </citation>
    <scope>NUCLEOTIDE SEQUENCE [LARGE SCALE GENOMIC DNA]</scope>
    <source>
        <strain evidence="1 2">Jena</strain>
    </source>
</reference>
<sequence length="103" mass="11743">MSLKDVVSSVQGKKASVDTYLGLLCPTEDYKVFGYITNSKIKLIMLVDDLEVKEAEIKQFFRVFHSKFADAVCNPFYVIDQPINSKRFDMDITNLVKSKALLQ</sequence>
<name>A0A2P6NM66_9EUKA</name>
<organism evidence="1 2">
    <name type="scientific">Planoprotostelium fungivorum</name>
    <dbReference type="NCBI Taxonomy" id="1890364"/>
    <lineage>
        <taxon>Eukaryota</taxon>
        <taxon>Amoebozoa</taxon>
        <taxon>Evosea</taxon>
        <taxon>Variosea</taxon>
        <taxon>Cavosteliida</taxon>
        <taxon>Cavosteliaceae</taxon>
        <taxon>Planoprotostelium</taxon>
    </lineage>
</organism>
<dbReference type="AlphaFoldDB" id="A0A2P6NM66"/>
<dbReference type="Gene3D" id="3.30.450.70">
    <property type="match status" value="1"/>
</dbReference>
<accession>A0A2P6NM66</accession>
<evidence type="ECO:0000313" key="2">
    <source>
        <dbReference type="Proteomes" id="UP000241769"/>
    </source>
</evidence>
<dbReference type="FunCoup" id="A0A2P6NM66">
    <property type="interactions" value="259"/>
</dbReference>
<dbReference type="OrthoDB" id="10258445at2759"/>
<protein>
    <submittedName>
        <fullName evidence="1">Trafficking protein particle complex subunit 2-like protein</fullName>
    </submittedName>
</protein>
<keyword evidence="2" id="KW-1185">Reference proteome</keyword>
<dbReference type="SUPFAM" id="SSF64356">
    <property type="entry name" value="SNARE-like"/>
    <property type="match status" value="1"/>
</dbReference>
<dbReference type="GO" id="GO:0005737">
    <property type="term" value="C:cytoplasm"/>
    <property type="evidence" value="ECO:0007669"/>
    <property type="project" value="GOC"/>
</dbReference>
<dbReference type="STRING" id="1890364.A0A2P6NM66"/>
<dbReference type="InParanoid" id="A0A2P6NM66"/>
<dbReference type="GO" id="GO:0006888">
    <property type="term" value="P:endoplasmic reticulum to Golgi vesicle-mediated transport"/>
    <property type="evidence" value="ECO:0007669"/>
    <property type="project" value="InterPro"/>
</dbReference>
<comment type="caution">
    <text evidence="1">The sequence shown here is derived from an EMBL/GenBank/DDBJ whole genome shotgun (WGS) entry which is preliminary data.</text>
</comment>
<evidence type="ECO:0000313" key="1">
    <source>
        <dbReference type="EMBL" id="PRP85002.1"/>
    </source>
</evidence>
<gene>
    <name evidence="1" type="ORF">PROFUN_07290</name>
</gene>
<dbReference type="Pfam" id="PF04628">
    <property type="entry name" value="Sedlin_N"/>
    <property type="match status" value="1"/>
</dbReference>
<dbReference type="EMBL" id="MDYQ01000052">
    <property type="protein sequence ID" value="PRP85002.1"/>
    <property type="molecule type" value="Genomic_DNA"/>
</dbReference>
<dbReference type="InterPro" id="IPR011012">
    <property type="entry name" value="Longin-like_dom_sf"/>
</dbReference>
<dbReference type="Proteomes" id="UP000241769">
    <property type="component" value="Unassembled WGS sequence"/>
</dbReference>